<comment type="caution">
    <text evidence="2">The sequence shown here is derived from an EMBL/GenBank/DDBJ whole genome shotgun (WGS) entry which is preliminary data.</text>
</comment>
<accession>A0ABR7HL26</accession>
<evidence type="ECO:0000313" key="2">
    <source>
        <dbReference type="EMBL" id="MBC5728141.1"/>
    </source>
</evidence>
<evidence type="ECO:0000313" key="3">
    <source>
        <dbReference type="Proteomes" id="UP000636755"/>
    </source>
</evidence>
<keyword evidence="3" id="KW-1185">Reference proteome</keyword>
<feature type="domain" description="DUF6273" evidence="1">
    <location>
        <begin position="402"/>
        <end position="583"/>
    </location>
</feature>
<reference evidence="2 3" key="1">
    <citation type="submission" date="2020-08" db="EMBL/GenBank/DDBJ databases">
        <title>Genome public.</title>
        <authorList>
            <person name="Liu C."/>
            <person name="Sun Q."/>
        </authorList>
    </citation>
    <scope>NUCLEOTIDE SEQUENCE [LARGE SCALE GENOMIC DNA]</scope>
    <source>
        <strain evidence="2 3">NSJ-71</strain>
    </source>
</reference>
<dbReference type="InterPro" id="IPR046240">
    <property type="entry name" value="DUF6273"/>
</dbReference>
<dbReference type="Pfam" id="PF19789">
    <property type="entry name" value="DUF6273"/>
    <property type="match status" value="1"/>
</dbReference>
<evidence type="ECO:0000259" key="1">
    <source>
        <dbReference type="Pfam" id="PF19789"/>
    </source>
</evidence>
<sequence length="584" mass="62190">MEIRQKLSLDFGRDTHPITVFAKQNDTKTRFLEITPLNCGQAYALEDGITPRLQLTKADGHTVLNDVTIEDGVIIAELTQQALAAAGVAVAEIGLYRGEALLSSQIFYIDVERAAFDKDAPESSDEFNALVDALGKVDSSVEAAGNAAAAANTAASNADKATAKAGTATTNANNAASAANAAAQKAGNVNISAVQTETGATVTVTDKEGVETSVHIDTLTAVNTWEDIKNAVRLGLGKKLFPVGYEFTTEDSVTGVVITWVVRGHNHHAAVNDKLKYTMTLEAKYMYSSASGTYKSFVFDAIEALYYAAEELPAGTYNFTLPAGYDTAYGGGKTLSFTITQPVPAGGVIMFPWGYNKQSTDTKISTYASNTATATIESVAVTESADGTSLGTADGKTENVNHAHRMRYGSSNYAQSAARQWLNSDAAVGAVWAPSNIFDRPPSWATSYSGFMRGLPADFLAAVQPAIVPCYTNSIAEVNSLDGTEFTINQVYELQDKFFLLSRPEIYGSWDSATYKDGELLEYYDGLTYTERIKYDAAGSARNCWLRSPNPGYANNERLVNTSGALSNNGASGAYGVAPACIIA</sequence>
<name>A0ABR7HL26_9FIRM</name>
<dbReference type="Proteomes" id="UP000636755">
    <property type="component" value="Unassembled WGS sequence"/>
</dbReference>
<organism evidence="2 3">
    <name type="scientific">Ruminococcus intestinalis</name>
    <dbReference type="NCBI Taxonomy" id="2763066"/>
    <lineage>
        <taxon>Bacteria</taxon>
        <taxon>Bacillati</taxon>
        <taxon>Bacillota</taxon>
        <taxon>Clostridia</taxon>
        <taxon>Eubacteriales</taxon>
        <taxon>Oscillospiraceae</taxon>
        <taxon>Ruminococcus</taxon>
    </lineage>
</organism>
<protein>
    <recommendedName>
        <fullName evidence="1">DUF6273 domain-containing protein</fullName>
    </recommendedName>
</protein>
<proteinExistence type="predicted"/>
<gene>
    <name evidence="2" type="ORF">H8R91_06350</name>
</gene>
<dbReference type="RefSeq" id="WP_186935306.1">
    <property type="nucleotide sequence ID" value="NZ_JACOPS010000002.1"/>
</dbReference>
<dbReference type="EMBL" id="JACOPS010000002">
    <property type="protein sequence ID" value="MBC5728141.1"/>
    <property type="molecule type" value="Genomic_DNA"/>
</dbReference>